<dbReference type="EMBL" id="RXII01000045">
    <property type="protein sequence ID" value="RZN62517.1"/>
    <property type="molecule type" value="Genomic_DNA"/>
</dbReference>
<evidence type="ECO:0000313" key="7">
    <source>
        <dbReference type="EMBL" id="RSN75717.1"/>
    </source>
</evidence>
<dbReference type="InterPro" id="IPR001851">
    <property type="entry name" value="ABC_transp_permease"/>
</dbReference>
<dbReference type="CDD" id="cd06580">
    <property type="entry name" value="TM_PBP1_transp_TpRbsC_like"/>
    <property type="match status" value="1"/>
</dbReference>
<evidence type="ECO:0000256" key="2">
    <source>
        <dbReference type="ARBA" id="ARBA00022475"/>
    </source>
</evidence>
<dbReference type="Proteomes" id="UP000277582">
    <property type="component" value="Unassembled WGS sequence"/>
</dbReference>
<feature type="transmembrane region" description="Helical" evidence="6">
    <location>
        <begin position="202"/>
        <end position="221"/>
    </location>
</feature>
<comment type="caution">
    <text evidence="7">The sequence shown here is derived from an EMBL/GenBank/DDBJ whole genome shotgun (WGS) entry which is preliminary data.</text>
</comment>
<evidence type="ECO:0000313" key="9">
    <source>
        <dbReference type="Proteomes" id="UP000277582"/>
    </source>
</evidence>
<dbReference type="EMBL" id="RCOS01000070">
    <property type="protein sequence ID" value="RSN75717.1"/>
    <property type="molecule type" value="Genomic_DNA"/>
</dbReference>
<feature type="transmembrane region" description="Helical" evidence="6">
    <location>
        <begin position="277"/>
        <end position="295"/>
    </location>
</feature>
<protein>
    <submittedName>
        <fullName evidence="7">ABC transporter permease</fullName>
    </submittedName>
</protein>
<dbReference type="Proteomes" id="UP000316217">
    <property type="component" value="Unassembled WGS sequence"/>
</dbReference>
<reference evidence="7 9" key="1">
    <citation type="submission" date="2018-10" db="EMBL/GenBank/DDBJ databases">
        <title>Co-occurring genomic capacity for anaerobic methane metabolism and dissimilatory sulfite reduction discovered in the Korarchaeota.</title>
        <authorList>
            <person name="Mckay L.J."/>
            <person name="Dlakic M."/>
            <person name="Fields M.W."/>
            <person name="Delmont T.O."/>
            <person name="Eren A.M."/>
            <person name="Jay Z.J."/>
            <person name="Klingelsmith K.B."/>
            <person name="Rusch D.B."/>
            <person name="Inskeep W.P."/>
        </authorList>
    </citation>
    <scope>NUCLEOTIDE SEQUENCE [LARGE SCALE GENOMIC DNA]</scope>
    <source>
        <strain evidence="7 9">MDKW</strain>
    </source>
</reference>
<sequence length="357" mass="38849">MRIAFVKREKAGFRRMIAVRTTAMLLALASVGMIFWFYGADPVEVYREIFLGAFGTKTGVSEVIVKLIPLLLCGVGLSLVFKGQIWNIGAEGQLILGAIAATGVGLWVPLPSYLVIPAMFLSGFLAGALWALIPAVLRAKMNVNEVITTLLMNYVAIRLLYYLVYGPWRAKEQWGNMTWSGFAQTAILPDHATLQTIPGTRIHYITLIIALTSLIFVYLLMNRTSFGYELKVVGDNLMAARFAGINISRVILISMIISGGLAGIAGVGEIAGIQHRLRPGFSVGYGYTAIIIAWLGGLNPLAVLVSTVFFSGILVGGSYIQISFGMPVGVINMFNGIILLFLLASEVFLNYSIKLRR</sequence>
<dbReference type="RefSeq" id="WP_125671052.1">
    <property type="nucleotide sequence ID" value="NZ_RCOS01000070.1"/>
</dbReference>
<dbReference type="PANTHER" id="PTHR47089">
    <property type="entry name" value="ABC TRANSPORTER, PERMEASE PROTEIN"/>
    <property type="match status" value="1"/>
</dbReference>
<keyword evidence="3 6" id="KW-0812">Transmembrane</keyword>
<dbReference type="AlphaFoldDB" id="A0A429GPU7"/>
<accession>A0A429GPU7</accession>
<name>A0A429GPU7_9CREN</name>
<feature type="transmembrane region" description="Helical" evidence="6">
    <location>
        <begin position="328"/>
        <end position="349"/>
    </location>
</feature>
<evidence type="ECO:0000313" key="8">
    <source>
        <dbReference type="EMBL" id="RZN62517.1"/>
    </source>
</evidence>
<feature type="transmembrane region" description="Helical" evidence="6">
    <location>
        <begin position="114"/>
        <end position="137"/>
    </location>
</feature>
<reference evidence="8 10" key="2">
    <citation type="journal article" date="2019" name="Nat. Microbiol.">
        <title>Wide diversity of methane and short-chain alkane metabolisms in uncultured archaea.</title>
        <authorList>
            <person name="Borrel G."/>
            <person name="Adam P.S."/>
            <person name="McKay L.J."/>
            <person name="Chen L.X."/>
            <person name="Sierra-Garcia I.N."/>
            <person name="Sieber C.M."/>
            <person name="Letourneur Q."/>
            <person name="Ghozlane A."/>
            <person name="Andersen G.L."/>
            <person name="Li W.J."/>
            <person name="Hallam S.J."/>
            <person name="Muyzer G."/>
            <person name="de Oliveira V.M."/>
            <person name="Inskeep W.P."/>
            <person name="Banfield J.F."/>
            <person name="Gribaldo S."/>
        </authorList>
    </citation>
    <scope>NUCLEOTIDE SEQUENCE [LARGE SCALE GENOMIC DNA]</scope>
    <source>
        <strain evidence="8">NM4</strain>
    </source>
</reference>
<dbReference type="GO" id="GO:0022857">
    <property type="term" value="F:transmembrane transporter activity"/>
    <property type="evidence" value="ECO:0007669"/>
    <property type="project" value="InterPro"/>
</dbReference>
<organism evidence="7 9">
    <name type="scientific">Candidatus Methanodesulfokora washburnensis</name>
    <dbReference type="NCBI Taxonomy" id="2478471"/>
    <lineage>
        <taxon>Archaea</taxon>
        <taxon>Thermoproteota</taxon>
        <taxon>Candidatus Korarchaeia</taxon>
        <taxon>Candidatus Korarchaeia incertae sedis</taxon>
        <taxon>Candidatus Methanodesulfokora</taxon>
    </lineage>
</organism>
<feature type="transmembrane region" description="Helical" evidence="6">
    <location>
        <begin position="59"/>
        <end position="81"/>
    </location>
</feature>
<dbReference type="PANTHER" id="PTHR47089:SF1">
    <property type="entry name" value="GUANOSINE ABC TRANSPORTER PERMEASE PROTEIN NUPP"/>
    <property type="match status" value="1"/>
</dbReference>
<evidence type="ECO:0000313" key="10">
    <source>
        <dbReference type="Proteomes" id="UP000316217"/>
    </source>
</evidence>
<evidence type="ECO:0000256" key="1">
    <source>
        <dbReference type="ARBA" id="ARBA00004651"/>
    </source>
</evidence>
<keyword evidence="9" id="KW-1185">Reference proteome</keyword>
<feature type="transmembrane region" description="Helical" evidence="6">
    <location>
        <begin position="149"/>
        <end position="168"/>
    </location>
</feature>
<feature type="transmembrane region" description="Helical" evidence="6">
    <location>
        <begin position="21"/>
        <end position="39"/>
    </location>
</feature>
<dbReference type="OrthoDB" id="86231at2157"/>
<dbReference type="GO" id="GO:0005886">
    <property type="term" value="C:plasma membrane"/>
    <property type="evidence" value="ECO:0007669"/>
    <property type="project" value="UniProtKB-SubCell"/>
</dbReference>
<evidence type="ECO:0000256" key="3">
    <source>
        <dbReference type="ARBA" id="ARBA00022692"/>
    </source>
</evidence>
<comment type="subcellular location">
    <subcellularLocation>
        <location evidence="1">Cell membrane</location>
        <topology evidence="1">Multi-pass membrane protein</topology>
    </subcellularLocation>
</comment>
<proteinExistence type="predicted"/>
<evidence type="ECO:0000256" key="5">
    <source>
        <dbReference type="ARBA" id="ARBA00023136"/>
    </source>
</evidence>
<gene>
    <name evidence="7" type="ORF">D6D85_05635</name>
    <name evidence="8" type="ORF">EF810_02530</name>
</gene>
<keyword evidence="2" id="KW-1003">Cell membrane</keyword>
<evidence type="ECO:0000256" key="6">
    <source>
        <dbReference type="SAM" id="Phobius"/>
    </source>
</evidence>
<keyword evidence="5 6" id="KW-0472">Membrane</keyword>
<feature type="transmembrane region" description="Helical" evidence="6">
    <location>
        <begin position="242"/>
        <end position="265"/>
    </location>
</feature>
<feature type="transmembrane region" description="Helical" evidence="6">
    <location>
        <begin position="88"/>
        <end position="108"/>
    </location>
</feature>
<keyword evidence="4 6" id="KW-1133">Transmembrane helix</keyword>
<feature type="transmembrane region" description="Helical" evidence="6">
    <location>
        <begin position="302"/>
        <end position="322"/>
    </location>
</feature>
<evidence type="ECO:0000256" key="4">
    <source>
        <dbReference type="ARBA" id="ARBA00022989"/>
    </source>
</evidence>
<dbReference type="Pfam" id="PF02653">
    <property type="entry name" value="BPD_transp_2"/>
    <property type="match status" value="1"/>
</dbReference>